<dbReference type="EMBL" id="JBHFEH010000001">
    <property type="protein sequence ID" value="KAL2059260.1"/>
    <property type="molecule type" value="Genomic_DNA"/>
</dbReference>
<sequence length="172" mass="19179">MAPPVFDKADTVTKYTKAEDTSQSFYPFETASLFVAVTTRTKVISTQSATASSPSLVSRFPWGSDIRTGSIATLSPSESQQNVQWGPDAVGTIVFGCIANIISLFALYMAHRYRQQSTSRKRNTDSRRQRQVRRHRIAGLLQWDTAFGATILVREATRVEETDTEGYTHYGC</sequence>
<keyword evidence="3" id="KW-1185">Reference proteome</keyword>
<gene>
    <name evidence="2" type="ORF">ABVK25_000552</name>
</gene>
<protein>
    <submittedName>
        <fullName evidence="2">Uncharacterized protein</fullName>
    </submittedName>
</protein>
<dbReference type="Proteomes" id="UP001590951">
    <property type="component" value="Unassembled WGS sequence"/>
</dbReference>
<accession>A0ABR4BN86</accession>
<keyword evidence="1" id="KW-0812">Transmembrane</keyword>
<name>A0ABR4BN86_9LECA</name>
<keyword evidence="1" id="KW-0472">Membrane</keyword>
<evidence type="ECO:0000256" key="1">
    <source>
        <dbReference type="SAM" id="Phobius"/>
    </source>
</evidence>
<evidence type="ECO:0000313" key="2">
    <source>
        <dbReference type="EMBL" id="KAL2059260.1"/>
    </source>
</evidence>
<organism evidence="2 3">
    <name type="scientific">Lepraria finkii</name>
    <dbReference type="NCBI Taxonomy" id="1340010"/>
    <lineage>
        <taxon>Eukaryota</taxon>
        <taxon>Fungi</taxon>
        <taxon>Dikarya</taxon>
        <taxon>Ascomycota</taxon>
        <taxon>Pezizomycotina</taxon>
        <taxon>Lecanoromycetes</taxon>
        <taxon>OSLEUM clade</taxon>
        <taxon>Lecanoromycetidae</taxon>
        <taxon>Lecanorales</taxon>
        <taxon>Lecanorineae</taxon>
        <taxon>Stereocaulaceae</taxon>
        <taxon>Lepraria</taxon>
    </lineage>
</organism>
<reference evidence="2 3" key="1">
    <citation type="submission" date="2024-09" db="EMBL/GenBank/DDBJ databases">
        <title>Rethinking Asexuality: The Enigmatic Case of Functional Sexual Genes in Lepraria (Stereocaulaceae).</title>
        <authorList>
            <person name="Doellman M."/>
            <person name="Sun Y."/>
            <person name="Barcenas-Pena A."/>
            <person name="Lumbsch H.T."/>
            <person name="Grewe F."/>
        </authorList>
    </citation>
    <scope>NUCLEOTIDE SEQUENCE [LARGE SCALE GENOMIC DNA]</scope>
    <source>
        <strain evidence="2 3">Grewe 0041</strain>
    </source>
</reference>
<comment type="caution">
    <text evidence="2">The sequence shown here is derived from an EMBL/GenBank/DDBJ whole genome shotgun (WGS) entry which is preliminary data.</text>
</comment>
<feature type="transmembrane region" description="Helical" evidence="1">
    <location>
        <begin position="89"/>
        <end position="110"/>
    </location>
</feature>
<keyword evidence="1" id="KW-1133">Transmembrane helix</keyword>
<proteinExistence type="predicted"/>
<evidence type="ECO:0000313" key="3">
    <source>
        <dbReference type="Proteomes" id="UP001590951"/>
    </source>
</evidence>